<comment type="catalytic activity">
    <reaction evidence="4">
        <text>L-proline + NADP(+) = (S)-1-pyrroline-5-carboxylate + NADPH + 2 H(+)</text>
        <dbReference type="Rhea" id="RHEA:14109"/>
        <dbReference type="ChEBI" id="CHEBI:15378"/>
        <dbReference type="ChEBI" id="CHEBI:17388"/>
        <dbReference type="ChEBI" id="CHEBI:57783"/>
        <dbReference type="ChEBI" id="CHEBI:58349"/>
        <dbReference type="ChEBI" id="CHEBI:60039"/>
        <dbReference type="EC" id="1.5.1.2"/>
    </reaction>
</comment>
<dbReference type="GO" id="GO:0005737">
    <property type="term" value="C:cytoplasm"/>
    <property type="evidence" value="ECO:0007669"/>
    <property type="project" value="UniProtKB-SubCell"/>
</dbReference>
<dbReference type="UniPathway" id="UPA00098">
    <property type="reaction ID" value="UER00361"/>
</dbReference>
<evidence type="ECO:0000256" key="5">
    <source>
        <dbReference type="NCBIfam" id="TIGR00112"/>
    </source>
</evidence>
<dbReference type="Gene3D" id="1.10.3730.10">
    <property type="entry name" value="ProC C-terminal domain-like"/>
    <property type="match status" value="1"/>
</dbReference>
<dbReference type="Gene3D" id="3.40.50.720">
    <property type="entry name" value="NAD(P)-binding Rossmann-like Domain"/>
    <property type="match status" value="1"/>
</dbReference>
<evidence type="ECO:0000259" key="8">
    <source>
        <dbReference type="Pfam" id="PF14748"/>
    </source>
</evidence>
<keyword evidence="4" id="KW-0963">Cytoplasm</keyword>
<dbReference type="RefSeq" id="WP_183304521.1">
    <property type="nucleotide sequence ID" value="NZ_JACIFD010000006.1"/>
</dbReference>
<evidence type="ECO:0000313" key="10">
    <source>
        <dbReference type="Proteomes" id="UP000571183"/>
    </source>
</evidence>
<proteinExistence type="inferred from homology"/>
<accession>A0A840DN22</accession>
<dbReference type="Pfam" id="PF14748">
    <property type="entry name" value="P5CR_dimer"/>
    <property type="match status" value="1"/>
</dbReference>
<evidence type="ECO:0000256" key="1">
    <source>
        <dbReference type="ARBA" id="ARBA00005525"/>
    </source>
</evidence>
<dbReference type="Pfam" id="PF03807">
    <property type="entry name" value="F420_oxidored"/>
    <property type="match status" value="1"/>
</dbReference>
<comment type="catalytic activity">
    <reaction evidence="4">
        <text>L-proline + NAD(+) = (S)-1-pyrroline-5-carboxylate + NADH + 2 H(+)</text>
        <dbReference type="Rhea" id="RHEA:14105"/>
        <dbReference type="ChEBI" id="CHEBI:15378"/>
        <dbReference type="ChEBI" id="CHEBI:17388"/>
        <dbReference type="ChEBI" id="CHEBI:57540"/>
        <dbReference type="ChEBI" id="CHEBI:57945"/>
        <dbReference type="ChEBI" id="CHEBI:60039"/>
        <dbReference type="EC" id="1.5.1.2"/>
    </reaction>
</comment>
<dbReference type="AlphaFoldDB" id="A0A840DN22"/>
<dbReference type="SUPFAM" id="SSF48179">
    <property type="entry name" value="6-phosphogluconate dehydrogenase C-terminal domain-like"/>
    <property type="match status" value="1"/>
</dbReference>
<dbReference type="GO" id="GO:0004735">
    <property type="term" value="F:pyrroline-5-carboxylate reductase activity"/>
    <property type="evidence" value="ECO:0007669"/>
    <property type="project" value="UniProtKB-UniRule"/>
</dbReference>
<keyword evidence="3 4" id="KW-0560">Oxidoreductase</keyword>
<comment type="similarity">
    <text evidence="1 4">Belongs to the pyrroline-5-carboxylate reductase family.</text>
</comment>
<evidence type="ECO:0000256" key="2">
    <source>
        <dbReference type="ARBA" id="ARBA00022857"/>
    </source>
</evidence>
<evidence type="ECO:0000259" key="7">
    <source>
        <dbReference type="Pfam" id="PF03807"/>
    </source>
</evidence>
<name>A0A840DN22_9MICO</name>
<feature type="binding site" evidence="6">
    <location>
        <begin position="23"/>
        <end position="28"/>
    </location>
    <ligand>
        <name>NADP(+)</name>
        <dbReference type="ChEBI" id="CHEBI:58349"/>
    </ligand>
</feature>
<dbReference type="InterPro" id="IPR028939">
    <property type="entry name" value="P5C_Rdtase_cat_N"/>
</dbReference>
<dbReference type="Proteomes" id="UP000571183">
    <property type="component" value="Unassembled WGS sequence"/>
</dbReference>
<sequence>MTNTTATAAATSDIALPAHIAFLGLGSMAGAIMQGLLATRDAAAPPLKCTTKSAASAAQYEAVAGISVTSVEQHSEANRDAVRQAELVVLGVKPWGIVETLTEIAAELRPGAVVVSVAAGVPLAKMREALRQRPDVRLVRAMPNTPALIGKGVTGIAVEHLPAAVASGQGADPGAQAAAVATALFSAVGEVVVVPETQIDALSTVSGSGPAYLFWFVEQLTAAAERLGFEPETATVLAQNTVIGAAQLLEQGSKTAAEQRAAVTSPNGTTERALQAFNAADPEAMFDRALAAALQRAAEIAAA</sequence>
<keyword evidence="4" id="KW-0028">Amino-acid biosynthesis</keyword>
<feature type="domain" description="Pyrroline-5-carboxylate reductase dimerisation" evidence="8">
    <location>
        <begin position="196"/>
        <end position="299"/>
    </location>
</feature>
<comment type="subcellular location">
    <subcellularLocation>
        <location evidence="4">Cytoplasm</location>
    </subcellularLocation>
</comment>
<dbReference type="InterPro" id="IPR036291">
    <property type="entry name" value="NAD(P)-bd_dom_sf"/>
</dbReference>
<evidence type="ECO:0000256" key="3">
    <source>
        <dbReference type="ARBA" id="ARBA00023002"/>
    </source>
</evidence>
<protein>
    <recommendedName>
        <fullName evidence="4 5">Pyrroline-5-carboxylate reductase</fullName>
        <shortName evidence="4">P5C reductase</shortName>
        <shortName evidence="4">P5CR</shortName>
        <ecNumber evidence="4 5">1.5.1.2</ecNumber>
    </recommendedName>
    <alternativeName>
        <fullName evidence="4">PCA reductase</fullName>
    </alternativeName>
</protein>
<dbReference type="PANTHER" id="PTHR11645:SF0">
    <property type="entry name" value="PYRROLINE-5-CARBOXYLATE REDUCTASE 3"/>
    <property type="match status" value="1"/>
</dbReference>
<feature type="binding site" evidence="6">
    <location>
        <position position="51"/>
    </location>
    <ligand>
        <name>NADP(+)</name>
        <dbReference type="ChEBI" id="CHEBI:58349"/>
    </ligand>
</feature>
<comment type="pathway">
    <text evidence="4">Amino-acid biosynthesis; L-proline biosynthesis; L-proline from L-glutamate 5-semialdehyde: step 1/1.</text>
</comment>
<comment type="function">
    <text evidence="4">Catalyzes the reduction of 1-pyrroline-5-carboxylate (PCA) to L-proline.</text>
</comment>
<evidence type="ECO:0000313" key="9">
    <source>
        <dbReference type="EMBL" id="MBB4071448.1"/>
    </source>
</evidence>
<evidence type="ECO:0000256" key="4">
    <source>
        <dbReference type="HAMAP-Rule" id="MF_01925"/>
    </source>
</evidence>
<dbReference type="NCBIfam" id="TIGR00112">
    <property type="entry name" value="proC"/>
    <property type="match status" value="1"/>
</dbReference>
<dbReference type="InterPro" id="IPR000304">
    <property type="entry name" value="Pyrroline-COOH_reductase"/>
</dbReference>
<dbReference type="PIRSF" id="PIRSF000193">
    <property type="entry name" value="Pyrrol-5-carb_rd"/>
    <property type="match status" value="1"/>
</dbReference>
<feature type="domain" description="Pyrroline-5-carboxylate reductase catalytic N-terminal" evidence="7">
    <location>
        <begin position="20"/>
        <end position="120"/>
    </location>
</feature>
<keyword evidence="2 4" id="KW-0521">NADP</keyword>
<comment type="caution">
    <text evidence="9">The sequence shown here is derived from an EMBL/GenBank/DDBJ whole genome shotgun (WGS) entry which is preliminary data.</text>
</comment>
<feature type="binding site" evidence="6">
    <location>
        <position position="78"/>
    </location>
    <ligand>
        <name>NADPH</name>
        <dbReference type="ChEBI" id="CHEBI:57783"/>
    </ligand>
</feature>
<gene>
    <name evidence="4" type="primary">proC</name>
    <name evidence="9" type="ORF">F5897_000752</name>
</gene>
<dbReference type="SUPFAM" id="SSF51735">
    <property type="entry name" value="NAD(P)-binding Rossmann-fold domains"/>
    <property type="match status" value="1"/>
</dbReference>
<organism evidence="9 10">
    <name type="scientific">Canibacter oris</name>
    <dbReference type="NCBI Taxonomy" id="1365628"/>
    <lineage>
        <taxon>Bacteria</taxon>
        <taxon>Bacillati</taxon>
        <taxon>Actinomycetota</taxon>
        <taxon>Actinomycetes</taxon>
        <taxon>Micrococcales</taxon>
        <taxon>Microbacteriaceae</taxon>
        <taxon>Canibacter</taxon>
    </lineage>
</organism>
<dbReference type="InterPro" id="IPR029036">
    <property type="entry name" value="P5CR_dimer"/>
</dbReference>
<dbReference type="HAMAP" id="MF_01925">
    <property type="entry name" value="P5C_reductase"/>
    <property type="match status" value="1"/>
</dbReference>
<dbReference type="EMBL" id="JACIFD010000006">
    <property type="protein sequence ID" value="MBB4071448.1"/>
    <property type="molecule type" value="Genomic_DNA"/>
</dbReference>
<evidence type="ECO:0000256" key="6">
    <source>
        <dbReference type="PIRSR" id="PIRSR000193-1"/>
    </source>
</evidence>
<keyword evidence="10" id="KW-1185">Reference proteome</keyword>
<dbReference type="InterPro" id="IPR008927">
    <property type="entry name" value="6-PGluconate_DH-like_C_sf"/>
</dbReference>
<keyword evidence="4" id="KW-0641">Proline biosynthesis</keyword>
<dbReference type="EC" id="1.5.1.2" evidence="4 5"/>
<reference evidence="9 10" key="1">
    <citation type="submission" date="2020-08" db="EMBL/GenBank/DDBJ databases">
        <title>Sequencing the genomes of 1000 actinobacteria strains.</title>
        <authorList>
            <person name="Klenk H.-P."/>
        </authorList>
    </citation>
    <scope>NUCLEOTIDE SEQUENCE [LARGE SCALE GENOMIC DNA]</scope>
    <source>
        <strain evidence="9 10">DSM 27064</strain>
    </source>
</reference>
<dbReference type="PANTHER" id="PTHR11645">
    <property type="entry name" value="PYRROLINE-5-CARBOXYLATE REDUCTASE"/>
    <property type="match status" value="1"/>
</dbReference>
<dbReference type="GO" id="GO:0055129">
    <property type="term" value="P:L-proline biosynthetic process"/>
    <property type="evidence" value="ECO:0007669"/>
    <property type="project" value="UniProtKB-UniRule"/>
</dbReference>